<proteinExistence type="predicted"/>
<gene>
    <name evidence="2" type="ORF">PR048_019491</name>
</gene>
<evidence type="ECO:0000259" key="1">
    <source>
        <dbReference type="Pfam" id="PF00078"/>
    </source>
</evidence>
<dbReference type="InterPro" id="IPR043502">
    <property type="entry name" value="DNA/RNA_pol_sf"/>
</dbReference>
<dbReference type="PANTHER" id="PTHR47510">
    <property type="entry name" value="REVERSE TRANSCRIPTASE DOMAIN-CONTAINING PROTEIN"/>
    <property type="match status" value="1"/>
</dbReference>
<comment type="caution">
    <text evidence="2">The sequence shown here is derived from an EMBL/GenBank/DDBJ whole genome shotgun (WGS) entry which is preliminary data.</text>
</comment>
<dbReference type="Pfam" id="PF00078">
    <property type="entry name" value="RVT_1"/>
    <property type="match status" value="1"/>
</dbReference>
<evidence type="ECO:0000313" key="3">
    <source>
        <dbReference type="Proteomes" id="UP001159363"/>
    </source>
</evidence>
<keyword evidence="3" id="KW-1185">Reference proteome</keyword>
<accession>A0ABQ9H3Q7</accession>
<evidence type="ECO:0000313" key="2">
    <source>
        <dbReference type="EMBL" id="KAJ8878892.1"/>
    </source>
</evidence>
<reference evidence="2 3" key="1">
    <citation type="submission" date="2023-02" db="EMBL/GenBank/DDBJ databases">
        <title>LHISI_Scaffold_Assembly.</title>
        <authorList>
            <person name="Stuart O.P."/>
            <person name="Cleave R."/>
            <person name="Magrath M.J.L."/>
            <person name="Mikheyev A.S."/>
        </authorList>
    </citation>
    <scope>NUCLEOTIDE SEQUENCE [LARGE SCALE GENOMIC DNA]</scope>
    <source>
        <strain evidence="2">Daus_M_001</strain>
        <tissue evidence="2">Leg muscle</tissue>
    </source>
</reference>
<dbReference type="InterPro" id="IPR000477">
    <property type="entry name" value="RT_dom"/>
</dbReference>
<protein>
    <recommendedName>
        <fullName evidence="1">Reverse transcriptase domain-containing protein</fullName>
    </recommendedName>
</protein>
<dbReference type="Proteomes" id="UP001159363">
    <property type="component" value="Chromosome 6"/>
</dbReference>
<dbReference type="PANTHER" id="PTHR47510:SF3">
    <property type="entry name" value="ENDO_EXONUCLEASE_PHOSPHATASE DOMAIN-CONTAINING PROTEIN"/>
    <property type="match status" value="1"/>
</dbReference>
<dbReference type="SUPFAM" id="SSF56672">
    <property type="entry name" value="DNA/RNA polymerases"/>
    <property type="match status" value="1"/>
</dbReference>
<feature type="domain" description="Reverse transcriptase" evidence="1">
    <location>
        <begin position="224"/>
        <end position="316"/>
    </location>
</feature>
<dbReference type="EMBL" id="JARBHB010000007">
    <property type="protein sequence ID" value="KAJ8878892.1"/>
    <property type="molecule type" value="Genomic_DNA"/>
</dbReference>
<organism evidence="2 3">
    <name type="scientific">Dryococelus australis</name>
    <dbReference type="NCBI Taxonomy" id="614101"/>
    <lineage>
        <taxon>Eukaryota</taxon>
        <taxon>Metazoa</taxon>
        <taxon>Ecdysozoa</taxon>
        <taxon>Arthropoda</taxon>
        <taxon>Hexapoda</taxon>
        <taxon>Insecta</taxon>
        <taxon>Pterygota</taxon>
        <taxon>Neoptera</taxon>
        <taxon>Polyneoptera</taxon>
        <taxon>Phasmatodea</taxon>
        <taxon>Verophasmatodea</taxon>
        <taxon>Anareolatae</taxon>
        <taxon>Phasmatidae</taxon>
        <taxon>Eurycanthinae</taxon>
        <taxon>Dryococelus</taxon>
    </lineage>
</organism>
<sequence>MLNLYDGFPPVVNNCVTRAPAPWMTQEIRALMAQRDSAFREYKKAKFSKSFLIDRLHQKYKSDRNKCTQQIRNYKIKYYCKVDKKQSPGKVDKKQSPVSMWNNLHSKHTESKAIFTPDELNSHFSLQECKPANVMKTELMNEIKSNTRESTDSENKLFFKQILTFEANRAIKHKKSKAKGKDEISIKLVCLIIQPWINSRTFPTCLKNVLVCTLPKMSNPNGLCDYRPISILPCLSKALEYIIHGQIASHINKYNLLDDFQCGFRRQHSICAALINVTEDIRRAMDSRQLTLLTLIDLSKAFDSVDHDILLAKLRSYFNLMD</sequence>
<name>A0ABQ9H3Q7_9NEOP</name>